<evidence type="ECO:0000256" key="1">
    <source>
        <dbReference type="ARBA" id="ARBA00023054"/>
    </source>
</evidence>
<dbReference type="AlphaFoldDB" id="A0A0N5CNP8"/>
<feature type="domain" description="Golgin subfamily A conserved" evidence="3">
    <location>
        <begin position="604"/>
        <end position="701"/>
    </location>
</feature>
<dbReference type="Proteomes" id="UP000276776">
    <property type="component" value="Unassembled WGS sequence"/>
</dbReference>
<reference evidence="6" key="1">
    <citation type="submission" date="2017-02" db="UniProtKB">
        <authorList>
            <consortium name="WormBaseParasite"/>
        </authorList>
    </citation>
    <scope>IDENTIFICATION</scope>
</reference>
<dbReference type="GO" id="GO:0005801">
    <property type="term" value="C:cis-Golgi network"/>
    <property type="evidence" value="ECO:0007669"/>
    <property type="project" value="TreeGrafter"/>
</dbReference>
<feature type="coiled-coil region" evidence="2">
    <location>
        <begin position="673"/>
        <end position="700"/>
    </location>
</feature>
<dbReference type="OMA" id="IQVIIAE"/>
<evidence type="ECO:0000313" key="5">
    <source>
        <dbReference type="Proteomes" id="UP000276776"/>
    </source>
</evidence>
<dbReference type="GO" id="GO:0032580">
    <property type="term" value="C:Golgi cisterna membrane"/>
    <property type="evidence" value="ECO:0007669"/>
    <property type="project" value="TreeGrafter"/>
</dbReference>
<dbReference type="OrthoDB" id="5978643at2759"/>
<protein>
    <submittedName>
        <fullName evidence="6">GOLGA2L5 domain-containing protein</fullName>
    </submittedName>
</protein>
<evidence type="ECO:0000259" key="3">
    <source>
        <dbReference type="Pfam" id="PF15070"/>
    </source>
</evidence>
<proteinExistence type="predicted"/>
<feature type="coiled-coil region" evidence="2">
    <location>
        <begin position="336"/>
        <end position="363"/>
    </location>
</feature>
<dbReference type="InterPro" id="IPR043976">
    <property type="entry name" value="GOLGA_cons_dom"/>
</dbReference>
<dbReference type="GO" id="GO:0000137">
    <property type="term" value="C:Golgi cis cisterna"/>
    <property type="evidence" value="ECO:0007669"/>
    <property type="project" value="TreeGrafter"/>
</dbReference>
<dbReference type="InterPro" id="IPR024858">
    <property type="entry name" value="GOLGA"/>
</dbReference>
<dbReference type="PANTHER" id="PTHR10881:SF46">
    <property type="entry name" value="GOLGIN SUBFAMILY A MEMBER 2"/>
    <property type="match status" value="1"/>
</dbReference>
<evidence type="ECO:0000256" key="2">
    <source>
        <dbReference type="SAM" id="Coils"/>
    </source>
</evidence>
<dbReference type="GO" id="GO:0007030">
    <property type="term" value="P:Golgi organization"/>
    <property type="evidence" value="ECO:0007669"/>
    <property type="project" value="TreeGrafter"/>
</dbReference>
<dbReference type="EMBL" id="UYYF01000277">
    <property type="protein sequence ID" value="VDM97454.1"/>
    <property type="molecule type" value="Genomic_DNA"/>
</dbReference>
<feature type="domain" description="Golgin subfamily A conserved" evidence="3">
    <location>
        <begin position="279"/>
        <end position="471"/>
    </location>
</feature>
<reference evidence="4 5" key="2">
    <citation type="submission" date="2018-11" db="EMBL/GenBank/DDBJ databases">
        <authorList>
            <consortium name="Pathogen Informatics"/>
        </authorList>
    </citation>
    <scope>NUCLEOTIDE SEQUENCE [LARGE SCALE GENOMIC DNA]</scope>
</reference>
<dbReference type="PANTHER" id="PTHR10881">
    <property type="entry name" value="GOLGIN SUBFAMILY A MEMBER-RELATED"/>
    <property type="match status" value="1"/>
</dbReference>
<feature type="coiled-coil region" evidence="2">
    <location>
        <begin position="414"/>
        <end position="448"/>
    </location>
</feature>
<dbReference type="STRING" id="103827.A0A0N5CNP8"/>
<evidence type="ECO:0000313" key="4">
    <source>
        <dbReference type="EMBL" id="VDM97454.1"/>
    </source>
</evidence>
<feature type="coiled-coil region" evidence="2">
    <location>
        <begin position="269"/>
        <end position="303"/>
    </location>
</feature>
<organism evidence="6">
    <name type="scientific">Thelazia callipaeda</name>
    <name type="common">Oriental eyeworm</name>
    <name type="synonym">Parasitic nematode</name>
    <dbReference type="NCBI Taxonomy" id="103827"/>
    <lineage>
        <taxon>Eukaryota</taxon>
        <taxon>Metazoa</taxon>
        <taxon>Ecdysozoa</taxon>
        <taxon>Nematoda</taxon>
        <taxon>Chromadorea</taxon>
        <taxon>Rhabditida</taxon>
        <taxon>Spirurina</taxon>
        <taxon>Spiruromorpha</taxon>
        <taxon>Thelazioidea</taxon>
        <taxon>Thelaziidae</taxon>
        <taxon>Thelazia</taxon>
    </lineage>
</organism>
<evidence type="ECO:0000313" key="6">
    <source>
        <dbReference type="WBParaSite" id="TCLT_0000181501-mRNA-1"/>
    </source>
</evidence>
<dbReference type="WBParaSite" id="TCLT_0000181501-mRNA-1">
    <property type="protein sequence ID" value="TCLT_0000181501-mRNA-1"/>
    <property type="gene ID" value="TCLT_0000181501"/>
</dbReference>
<keyword evidence="5" id="KW-1185">Reference proteome</keyword>
<accession>A0A0N5CNP8</accession>
<feature type="coiled-coil region" evidence="2">
    <location>
        <begin position="123"/>
        <end position="175"/>
    </location>
</feature>
<sequence>MREKLFIETKEKEQLASQLAELIGHYTQIHTAYTKLSEFTKNDVEESALRTQLIHLQTAMSVVVKEKTALLQQIREKSELLYKQNEQIRNLTTEMCQKNSQISSLETDIQLLHEETNALSLAIQKQTEQAENNQKEAVNWQNEILRLQQDRDDAKERLKVCMKESEAALAELDRARKLLHMKDIYLRQIGAYTGVTASVENGVDNLVGRLHYIFKVDFFHYEVEHLRSALKKSSEEAERWKKETQLAREHYESYGAQLNQKIVLVSSKLEEVSNVKMALESKVQALENQVELLETMAKKTILNIDENSSCGVRFEKSHSLKDDDTENRQNKGMESLQKAELVIEELKEKLTNKEQEVHALSSELTKVVSLTKKSELMKNEHELIATKDSLAKTHLFIDEQQKHAEGVLLLSEQLQNEKATVSRAIAQNRELKEQLVELQDKLVTVTQESMERESGRLSALHLVDQLKNELNSREAQPPCVENNCHNQFSDLREPDELRFYNFQTVSTPSASECYDRDVSLSHTEDTQARTEVELANVKMILDDLRLEHRRVAQENSELRRLIMIVYFEYCCAVRCFMSLDGLSFFGNIFSLVFLALSIEEKPLAWTELEARFTRAMLQIADLAEEKERLQHIVMQLETENDTIGVQMTRDYVTLYQHQRRKINERIREREEAVAKLSFEKAQVQQKLNELQETLVNLLSKKGLLHPYDYNKELGGSRSIHLKQSQKIKSNRHNTANSSPNNEKIIGNAKMIVPNSPDSCIESINDFETEKLNDGIFEHEIKEYISDNDDGVQGILNLISELQDLERSRILPPRSPNLHCSECRGKLINL</sequence>
<name>A0A0N5CNP8_THECL</name>
<keyword evidence="1 2" id="KW-0175">Coiled coil</keyword>
<dbReference type="Pfam" id="PF15070">
    <property type="entry name" value="GOLGA2L5"/>
    <property type="match status" value="2"/>
</dbReference>
<gene>
    <name evidence="4" type="ORF">TCLT_LOCUS1816</name>
</gene>